<protein>
    <submittedName>
        <fullName evidence="1">Uncharacterized protein</fullName>
    </submittedName>
</protein>
<dbReference type="Proteomes" id="UP000237921">
    <property type="component" value="Chromosome"/>
</dbReference>
<evidence type="ECO:0000313" key="1">
    <source>
        <dbReference type="EMBL" id="AVF43581.1"/>
    </source>
</evidence>
<dbReference type="RefSeq" id="WP_104918701.1">
    <property type="nucleotide sequence ID" value="NZ_CP014019.1"/>
</dbReference>
<organism evidence="1 2">
    <name type="scientific">Acinetobacter nosocomialis</name>
    <dbReference type="NCBI Taxonomy" id="106654"/>
    <lineage>
        <taxon>Bacteria</taxon>
        <taxon>Pseudomonadati</taxon>
        <taxon>Pseudomonadota</taxon>
        <taxon>Gammaproteobacteria</taxon>
        <taxon>Moraxellales</taxon>
        <taxon>Moraxellaceae</taxon>
        <taxon>Acinetobacter</taxon>
        <taxon>Acinetobacter calcoaceticus/baumannii complex</taxon>
    </lineage>
</organism>
<dbReference type="InterPro" id="IPR038258">
    <property type="entry name" value="Gp4_sf"/>
</dbReference>
<reference evidence="2" key="1">
    <citation type="submission" date="2017-12" db="EMBL/GenBank/DDBJ databases">
        <title>FDA dAtabase for Regulatory Grade micrObial Sequences (FDA-ARGOS): Supporting development and validation of Infectious Disease Dx tests.</title>
        <authorList>
            <person name="Hoffmann M."/>
            <person name="Allard M."/>
            <person name="Evans P."/>
            <person name="Brown E."/>
            <person name="Tallon L."/>
            <person name="Sadzewicz L."/>
            <person name="Sengamalay N."/>
            <person name="Ott S."/>
            <person name="Godinez A."/>
            <person name="Nagaraj S."/>
            <person name="Vavikolanu K."/>
            <person name="Aluvathingal J."/>
            <person name="Nadendla S."/>
            <person name="Sichtig H."/>
        </authorList>
    </citation>
    <scope>NUCLEOTIDE SEQUENCE [LARGE SCALE GENOMIC DNA]</scope>
    <source>
        <strain evidence="2">FDAARGOS_129</strain>
    </source>
</reference>
<gene>
    <name evidence="1" type="ORF">AL533_03835</name>
</gene>
<proteinExistence type="predicted"/>
<sequence>MNVSKIVTLALKQLGVLAAGENPTAQELLDSTDCLRGLLGQWATEQLFVYKTLPITLNLSGAGTYTLSQTIQSISEIGVLDDVEINLINDKNNTGIAVKVIYTKDSPFWKFQVLSDSKKLELKCYVLPTTLEMHDEVELPVEYERALILSLAIEIAPLFAVEPSMSLVRNQQGAVNLLKHSNSTPMYTQNDMPIGVCRGDVYGDFY</sequence>
<accession>A0A2L1VEQ9</accession>
<dbReference type="AlphaFoldDB" id="A0A2L1VEQ9"/>
<name>A0A2L1VEQ9_ACINO</name>
<dbReference type="EMBL" id="CP014019">
    <property type="protein sequence ID" value="AVF43581.1"/>
    <property type="molecule type" value="Genomic_DNA"/>
</dbReference>
<evidence type="ECO:0000313" key="2">
    <source>
        <dbReference type="Proteomes" id="UP000237921"/>
    </source>
</evidence>
<dbReference type="Gene3D" id="1.10.3230.20">
    <property type="entry name" value="P22 tail accessory factor (Gp4)"/>
    <property type="match status" value="1"/>
</dbReference>